<feature type="non-terminal residue" evidence="3">
    <location>
        <position position="1"/>
    </location>
</feature>
<feature type="domain" description="Vps53 N-terminal" evidence="2">
    <location>
        <begin position="1"/>
        <end position="46"/>
    </location>
</feature>
<dbReference type="InterPro" id="IPR007234">
    <property type="entry name" value="Vps53_N"/>
</dbReference>
<evidence type="ECO:0000313" key="3">
    <source>
        <dbReference type="EMBL" id="KAA8594226.1"/>
    </source>
</evidence>
<gene>
    <name evidence="3" type="ORF">FQN60_005060</name>
</gene>
<evidence type="ECO:0000313" key="4">
    <source>
        <dbReference type="Proteomes" id="UP000327493"/>
    </source>
</evidence>
<proteinExistence type="predicted"/>
<dbReference type="EMBL" id="VOFY01000003">
    <property type="protein sequence ID" value="KAA8594226.1"/>
    <property type="molecule type" value="Genomic_DNA"/>
</dbReference>
<comment type="caution">
    <text evidence="3">The sequence shown here is derived from an EMBL/GenBank/DDBJ whole genome shotgun (WGS) entry which is preliminary data.</text>
</comment>
<dbReference type="Proteomes" id="UP000327493">
    <property type="component" value="Chromosome 3"/>
</dbReference>
<evidence type="ECO:0000259" key="2">
    <source>
        <dbReference type="Pfam" id="PF04100"/>
    </source>
</evidence>
<dbReference type="AlphaFoldDB" id="A0A5J5DLE1"/>
<accession>A0A5J5DLE1</accession>
<sequence>SLANIDDVVNKIRLKIRRLDDNIRTVVRGQTNVGQDGRQCHSNISRGKILSADGKMERLKPKTVTFKEKDGESKTGGERKWRSSRE</sequence>
<protein>
    <recommendedName>
        <fullName evidence="2">Vps53 N-terminal domain-containing protein</fullName>
    </recommendedName>
</protein>
<reference evidence="3 4" key="1">
    <citation type="submission" date="2019-08" db="EMBL/GenBank/DDBJ databases">
        <title>A chromosome-level genome assembly, high-density linkage maps, and genome scans reveal the genomic architecture of hybrid incompatibilities underlying speciation via character displacement in darters (Percidae: Etheostominae).</title>
        <authorList>
            <person name="Moran R.L."/>
            <person name="Catchen J.M."/>
            <person name="Fuller R.C."/>
        </authorList>
    </citation>
    <scope>NUCLEOTIDE SEQUENCE [LARGE SCALE GENOMIC DNA]</scope>
    <source>
        <strain evidence="3">EspeVRDwgs_2016</strain>
        <tissue evidence="3">Muscle</tissue>
    </source>
</reference>
<organism evidence="3 4">
    <name type="scientific">Etheostoma spectabile</name>
    <name type="common">orangethroat darter</name>
    <dbReference type="NCBI Taxonomy" id="54343"/>
    <lineage>
        <taxon>Eukaryota</taxon>
        <taxon>Metazoa</taxon>
        <taxon>Chordata</taxon>
        <taxon>Craniata</taxon>
        <taxon>Vertebrata</taxon>
        <taxon>Euteleostomi</taxon>
        <taxon>Actinopterygii</taxon>
        <taxon>Neopterygii</taxon>
        <taxon>Teleostei</taxon>
        <taxon>Neoteleostei</taxon>
        <taxon>Acanthomorphata</taxon>
        <taxon>Eupercaria</taxon>
        <taxon>Perciformes</taxon>
        <taxon>Percoidei</taxon>
        <taxon>Percidae</taxon>
        <taxon>Etheostomatinae</taxon>
        <taxon>Etheostoma</taxon>
    </lineage>
</organism>
<feature type="region of interest" description="Disordered" evidence="1">
    <location>
        <begin position="61"/>
        <end position="86"/>
    </location>
</feature>
<dbReference type="Pfam" id="PF04100">
    <property type="entry name" value="Vps53_N"/>
    <property type="match status" value="1"/>
</dbReference>
<name>A0A5J5DLE1_9PERO</name>
<keyword evidence="4" id="KW-1185">Reference proteome</keyword>
<evidence type="ECO:0000256" key="1">
    <source>
        <dbReference type="SAM" id="MobiDB-lite"/>
    </source>
</evidence>